<dbReference type="Proteomes" id="UP000286415">
    <property type="component" value="Unassembled WGS sequence"/>
</dbReference>
<feature type="region of interest" description="Disordered" evidence="11">
    <location>
        <begin position="1"/>
        <end position="52"/>
    </location>
</feature>
<accession>A0A419PEL8</accession>
<feature type="compositionally biased region" description="Low complexity" evidence="11">
    <location>
        <begin position="167"/>
        <end position="183"/>
    </location>
</feature>
<dbReference type="PROSITE" id="PS50157">
    <property type="entry name" value="ZINC_FINGER_C2H2_2"/>
    <property type="match status" value="4"/>
</dbReference>
<evidence type="ECO:0000256" key="2">
    <source>
        <dbReference type="ARBA" id="ARBA00006991"/>
    </source>
</evidence>
<keyword evidence="7" id="KW-0805">Transcription regulation</keyword>
<dbReference type="PANTHER" id="PTHR16515">
    <property type="entry name" value="PR DOMAIN ZINC FINGER PROTEIN"/>
    <property type="match status" value="1"/>
</dbReference>
<feature type="domain" description="C2H2-type" evidence="12">
    <location>
        <begin position="460"/>
        <end position="487"/>
    </location>
</feature>
<reference evidence="13 14" key="1">
    <citation type="journal article" date="2018" name="Biotechnol. Adv.">
        <title>Improved genomic resources and new bioinformatic workflow for the carcinogenic parasite Clonorchis sinensis: Biotechnological implications.</title>
        <authorList>
            <person name="Wang D."/>
            <person name="Korhonen P.K."/>
            <person name="Gasser R.B."/>
            <person name="Young N.D."/>
        </authorList>
    </citation>
    <scope>NUCLEOTIDE SEQUENCE [LARGE SCALE GENOMIC DNA]</scope>
    <source>
        <strain evidence="13">Cs-k2</strain>
    </source>
</reference>
<gene>
    <name evidence="13" type="ORF">CSKR_111685</name>
</gene>
<evidence type="ECO:0000256" key="6">
    <source>
        <dbReference type="ARBA" id="ARBA00022833"/>
    </source>
</evidence>
<evidence type="ECO:0000256" key="11">
    <source>
        <dbReference type="SAM" id="MobiDB-lite"/>
    </source>
</evidence>
<evidence type="ECO:0000313" key="13">
    <source>
        <dbReference type="EMBL" id="KAG5442029.1"/>
    </source>
</evidence>
<keyword evidence="6" id="KW-0862">Zinc</keyword>
<evidence type="ECO:0000256" key="9">
    <source>
        <dbReference type="ARBA" id="ARBA00023163"/>
    </source>
</evidence>
<comment type="similarity">
    <text evidence="2">Belongs to the krueppel C2H2-type zinc-finger protein family.</text>
</comment>
<keyword evidence="10" id="KW-0539">Nucleus</keyword>
<name>A0A419PEL8_CLOSI</name>
<evidence type="ECO:0000256" key="4">
    <source>
        <dbReference type="ARBA" id="ARBA00022737"/>
    </source>
</evidence>
<dbReference type="InterPro" id="IPR050331">
    <property type="entry name" value="Zinc_finger"/>
</dbReference>
<dbReference type="FunFam" id="3.30.160.60:FF:000060">
    <property type="entry name" value="zinc finger protein 436"/>
    <property type="match status" value="1"/>
</dbReference>
<evidence type="ECO:0000256" key="7">
    <source>
        <dbReference type="ARBA" id="ARBA00023015"/>
    </source>
</evidence>
<dbReference type="STRING" id="79923.A0A419PEL8"/>
<keyword evidence="4" id="KW-0677">Repeat</keyword>
<evidence type="ECO:0000256" key="1">
    <source>
        <dbReference type="ARBA" id="ARBA00004123"/>
    </source>
</evidence>
<dbReference type="GO" id="GO:0005634">
    <property type="term" value="C:nucleus"/>
    <property type="evidence" value="ECO:0007669"/>
    <property type="project" value="UniProtKB-SubCell"/>
</dbReference>
<dbReference type="InParanoid" id="A0A419PEL8"/>
<organism evidence="13 14">
    <name type="scientific">Clonorchis sinensis</name>
    <name type="common">Chinese liver fluke</name>
    <dbReference type="NCBI Taxonomy" id="79923"/>
    <lineage>
        <taxon>Eukaryota</taxon>
        <taxon>Metazoa</taxon>
        <taxon>Spiralia</taxon>
        <taxon>Lophotrochozoa</taxon>
        <taxon>Platyhelminthes</taxon>
        <taxon>Trematoda</taxon>
        <taxon>Digenea</taxon>
        <taxon>Opisthorchiida</taxon>
        <taxon>Opisthorchiata</taxon>
        <taxon>Opisthorchiidae</taxon>
        <taxon>Clonorchis</taxon>
    </lineage>
</organism>
<dbReference type="FunFam" id="3.30.160.60:FF:001506">
    <property type="entry name" value="Zinc finger protein"/>
    <property type="match status" value="1"/>
</dbReference>
<comment type="caution">
    <text evidence="13">The sequence shown here is derived from an EMBL/GenBank/DDBJ whole genome shotgun (WGS) entry which is preliminary data.</text>
</comment>
<keyword evidence="14" id="KW-1185">Reference proteome</keyword>
<dbReference type="OrthoDB" id="5428132at2759"/>
<dbReference type="GO" id="GO:0010468">
    <property type="term" value="P:regulation of gene expression"/>
    <property type="evidence" value="ECO:0007669"/>
    <property type="project" value="TreeGrafter"/>
</dbReference>
<keyword evidence="5" id="KW-0863">Zinc-finger</keyword>
<sequence>MPTESWKPGDTEWLHPSSLNATNYPISKQTNGINSHLSSEASRPVEEKTPSPSQLLLNLQQVLAQSFPSASTTSSLLRVPPPQQLYQFLQACVVNNPSDSFSNPTVPAKQPDQNTPPTLSTDKDKAPSVELAASGVFTAQDLTVSRATDKWDTSSELNQSDQITFGTLPSPSTNSSPTEPQPTKFHTPTDLRQRHPSQDVFGIDRIKSEDVSSPMKTTGFKPDSEVGFQKISQVAIPTNPMDMPHSHSIDLHQNPISLFPLLTTAFQLGGVCNPIFLDQFQRLQLEQYYTLLLRQQYYQAYLRMMCATTQTSLVSQQPDPPSSFENSTSSRNASTTCGLQWGSFQPGASSSNSSPTKPSKATLVTGFGEKTLRRAPYIQATQVPAVKLEKNERDSFPKDDPLQQTYRCKLCSKTYSQASALKMHVRTHTLPCRCAHCGKSFSRKWLLKGHERTHTGERPYACTVCSRSFADRSNLRAHMQTHQREKRYSCHHCPRSFSRMGLLNKHLVQCIGSNGLCPLKGLSSPPQPSSTPKLSHTWLNCSLFRDSNGPHSLVIPH</sequence>
<dbReference type="EMBL" id="NIRI02000076">
    <property type="protein sequence ID" value="KAG5442029.1"/>
    <property type="molecule type" value="Genomic_DNA"/>
</dbReference>
<evidence type="ECO:0000256" key="8">
    <source>
        <dbReference type="ARBA" id="ARBA00023125"/>
    </source>
</evidence>
<dbReference type="PROSITE" id="PS00028">
    <property type="entry name" value="ZINC_FINGER_C2H2_1"/>
    <property type="match status" value="3"/>
</dbReference>
<feature type="domain" description="C2H2-type" evidence="12">
    <location>
        <begin position="488"/>
        <end position="518"/>
    </location>
</feature>
<reference evidence="13 14" key="2">
    <citation type="journal article" date="2021" name="Genomics">
        <title>High-quality reference genome for Clonorchis sinensis.</title>
        <authorList>
            <person name="Young N.D."/>
            <person name="Stroehlein A.J."/>
            <person name="Kinkar L."/>
            <person name="Wang T."/>
            <person name="Sohn W.M."/>
            <person name="Chang B.C.H."/>
            <person name="Kaur P."/>
            <person name="Weisz D."/>
            <person name="Dudchenko O."/>
            <person name="Aiden E.L."/>
            <person name="Korhonen P.K."/>
            <person name="Gasser R.B."/>
        </authorList>
    </citation>
    <scope>NUCLEOTIDE SEQUENCE [LARGE SCALE GENOMIC DNA]</scope>
    <source>
        <strain evidence="13">Cs-k2</strain>
    </source>
</reference>
<comment type="subcellular location">
    <subcellularLocation>
        <location evidence="1">Nucleus</location>
    </subcellularLocation>
</comment>
<feature type="region of interest" description="Disordered" evidence="11">
    <location>
        <begin position="313"/>
        <end position="335"/>
    </location>
</feature>
<evidence type="ECO:0000256" key="5">
    <source>
        <dbReference type="ARBA" id="ARBA00022771"/>
    </source>
</evidence>
<keyword evidence="9" id="KW-0804">Transcription</keyword>
<keyword evidence="3" id="KW-0479">Metal-binding</keyword>
<evidence type="ECO:0000259" key="12">
    <source>
        <dbReference type="PROSITE" id="PS50157"/>
    </source>
</evidence>
<dbReference type="GO" id="GO:0008270">
    <property type="term" value="F:zinc ion binding"/>
    <property type="evidence" value="ECO:0007669"/>
    <property type="project" value="UniProtKB-KW"/>
</dbReference>
<feature type="domain" description="C2H2-type" evidence="12">
    <location>
        <begin position="432"/>
        <end position="459"/>
    </location>
</feature>
<dbReference type="AlphaFoldDB" id="A0A419PEL8"/>
<feature type="domain" description="C2H2-type" evidence="12">
    <location>
        <begin position="406"/>
        <end position="429"/>
    </location>
</feature>
<dbReference type="InterPro" id="IPR036236">
    <property type="entry name" value="Znf_C2H2_sf"/>
</dbReference>
<evidence type="ECO:0000256" key="3">
    <source>
        <dbReference type="ARBA" id="ARBA00022723"/>
    </source>
</evidence>
<dbReference type="InterPro" id="IPR013087">
    <property type="entry name" value="Znf_C2H2_type"/>
</dbReference>
<protein>
    <recommendedName>
        <fullName evidence="12">C2H2-type domain-containing protein</fullName>
    </recommendedName>
</protein>
<evidence type="ECO:0000313" key="14">
    <source>
        <dbReference type="Proteomes" id="UP000286415"/>
    </source>
</evidence>
<feature type="compositionally biased region" description="Polar residues" evidence="11">
    <location>
        <begin position="154"/>
        <end position="165"/>
    </location>
</feature>
<dbReference type="Gene3D" id="3.30.160.60">
    <property type="entry name" value="Classic Zinc Finger"/>
    <property type="match status" value="4"/>
</dbReference>
<dbReference type="Pfam" id="PF00096">
    <property type="entry name" value="zf-C2H2"/>
    <property type="match status" value="4"/>
</dbReference>
<dbReference type="GO" id="GO:0003677">
    <property type="term" value="F:DNA binding"/>
    <property type="evidence" value="ECO:0007669"/>
    <property type="project" value="UniProtKB-KW"/>
</dbReference>
<dbReference type="PANTHER" id="PTHR16515:SF49">
    <property type="entry name" value="GASTRULA ZINC FINGER PROTEIN XLCGF49.1-LIKE-RELATED"/>
    <property type="match status" value="1"/>
</dbReference>
<feature type="compositionally biased region" description="Polar residues" evidence="11">
    <location>
        <begin position="100"/>
        <end position="120"/>
    </location>
</feature>
<evidence type="ECO:0000256" key="10">
    <source>
        <dbReference type="ARBA" id="ARBA00023242"/>
    </source>
</evidence>
<proteinExistence type="inferred from homology"/>
<dbReference type="SUPFAM" id="SSF57667">
    <property type="entry name" value="beta-beta-alpha zinc fingers"/>
    <property type="match status" value="2"/>
</dbReference>
<keyword evidence="8" id="KW-0238">DNA-binding</keyword>
<feature type="region of interest" description="Disordered" evidence="11">
    <location>
        <begin position="148"/>
        <end position="195"/>
    </location>
</feature>
<feature type="compositionally biased region" description="Polar residues" evidence="11">
    <location>
        <begin position="17"/>
        <end position="41"/>
    </location>
</feature>
<feature type="region of interest" description="Disordered" evidence="11">
    <location>
        <begin position="100"/>
        <end position="127"/>
    </location>
</feature>
<dbReference type="SMART" id="SM00355">
    <property type="entry name" value="ZnF_C2H2"/>
    <property type="match status" value="4"/>
</dbReference>